<keyword evidence="9" id="KW-1185">Reference proteome</keyword>
<evidence type="ECO:0000313" key="9">
    <source>
        <dbReference type="Proteomes" id="UP000018721"/>
    </source>
</evidence>
<organism evidence="8 9">
    <name type="scientific">Phytophthora nicotianae P1569</name>
    <dbReference type="NCBI Taxonomy" id="1317065"/>
    <lineage>
        <taxon>Eukaryota</taxon>
        <taxon>Sar</taxon>
        <taxon>Stramenopiles</taxon>
        <taxon>Oomycota</taxon>
        <taxon>Peronosporomycetes</taxon>
        <taxon>Peronosporales</taxon>
        <taxon>Peronosporaceae</taxon>
        <taxon>Phytophthora</taxon>
    </lineage>
</organism>
<protein>
    <recommendedName>
        <fullName evidence="7">BED-type domain-containing protein</fullName>
    </recommendedName>
</protein>
<dbReference type="OrthoDB" id="116195at2759"/>
<evidence type="ECO:0000256" key="5">
    <source>
        <dbReference type="SAM" id="Coils"/>
    </source>
</evidence>
<evidence type="ECO:0000256" key="3">
    <source>
        <dbReference type="ARBA" id="ARBA00022833"/>
    </source>
</evidence>
<dbReference type="GO" id="GO:0003677">
    <property type="term" value="F:DNA binding"/>
    <property type="evidence" value="ECO:0007669"/>
    <property type="project" value="InterPro"/>
</dbReference>
<evidence type="ECO:0000313" key="8">
    <source>
        <dbReference type="EMBL" id="ETI47340.1"/>
    </source>
</evidence>
<dbReference type="GO" id="GO:0008270">
    <property type="term" value="F:zinc ion binding"/>
    <property type="evidence" value="ECO:0007669"/>
    <property type="project" value="UniProtKB-KW"/>
</dbReference>
<feature type="compositionally biased region" description="Low complexity" evidence="6">
    <location>
        <begin position="106"/>
        <end position="121"/>
    </location>
</feature>
<feature type="domain" description="BED-type" evidence="7">
    <location>
        <begin position="13"/>
        <end position="66"/>
    </location>
</feature>
<keyword evidence="5" id="KW-0175">Coiled coil</keyword>
<dbReference type="AlphaFoldDB" id="V9F738"/>
<evidence type="ECO:0000256" key="4">
    <source>
        <dbReference type="PROSITE-ProRule" id="PRU00027"/>
    </source>
</evidence>
<dbReference type="PROSITE" id="PS50808">
    <property type="entry name" value="ZF_BED"/>
    <property type="match status" value="1"/>
</dbReference>
<evidence type="ECO:0000256" key="6">
    <source>
        <dbReference type="SAM" id="MobiDB-lite"/>
    </source>
</evidence>
<keyword evidence="2 4" id="KW-0863">Zinc-finger</keyword>
<feature type="non-terminal residue" evidence="8">
    <location>
        <position position="1"/>
    </location>
</feature>
<keyword evidence="1" id="KW-0479">Metal-binding</keyword>
<dbReference type="Proteomes" id="UP000018721">
    <property type="component" value="Unassembled WGS sequence"/>
</dbReference>
<feature type="region of interest" description="Disordered" evidence="6">
    <location>
        <begin position="106"/>
        <end position="148"/>
    </location>
</feature>
<gene>
    <name evidence="8" type="ORF">F443_08413</name>
</gene>
<keyword evidence="3" id="KW-0862">Zinc</keyword>
<feature type="coiled-coil region" evidence="5">
    <location>
        <begin position="170"/>
        <end position="234"/>
    </location>
</feature>
<evidence type="ECO:0000256" key="2">
    <source>
        <dbReference type="ARBA" id="ARBA00022771"/>
    </source>
</evidence>
<evidence type="ECO:0000256" key="1">
    <source>
        <dbReference type="ARBA" id="ARBA00022723"/>
    </source>
</evidence>
<reference evidence="8 9" key="1">
    <citation type="submission" date="2013-11" db="EMBL/GenBank/DDBJ databases">
        <title>The Genome Sequence of Phytophthora parasitica P1569.</title>
        <authorList>
            <consortium name="The Broad Institute Genomics Platform"/>
            <person name="Russ C."/>
            <person name="Tyler B."/>
            <person name="Panabieres F."/>
            <person name="Shan W."/>
            <person name="Tripathy S."/>
            <person name="Grunwald N."/>
            <person name="Machado M."/>
            <person name="Johnson C.S."/>
            <person name="Arredondo F."/>
            <person name="Hong C."/>
            <person name="Coffey M."/>
            <person name="Young S.K."/>
            <person name="Zeng Q."/>
            <person name="Gargeya S."/>
            <person name="Fitzgerald M."/>
            <person name="Abouelleil A."/>
            <person name="Alvarado L."/>
            <person name="Chapman S.B."/>
            <person name="Gainer-Dewar J."/>
            <person name="Goldberg J."/>
            <person name="Griggs A."/>
            <person name="Gujja S."/>
            <person name="Hansen M."/>
            <person name="Howarth C."/>
            <person name="Imamovic A."/>
            <person name="Ireland A."/>
            <person name="Larimer J."/>
            <person name="McCowan C."/>
            <person name="Murphy C."/>
            <person name="Pearson M."/>
            <person name="Poon T.W."/>
            <person name="Priest M."/>
            <person name="Roberts A."/>
            <person name="Saif S."/>
            <person name="Shea T."/>
            <person name="Sykes S."/>
            <person name="Wortman J."/>
            <person name="Nusbaum C."/>
            <person name="Birren B."/>
        </authorList>
    </citation>
    <scope>NUCLEOTIDE SEQUENCE [LARGE SCALE GENOMIC DNA]</scope>
    <source>
        <strain evidence="8 9">P1569</strain>
    </source>
</reference>
<sequence length="278" mass="30514">PLTNNQLFLAMVKPLNKEWQLFGHKYRVAGAKGAKVDCKACHKQVSAAVNRLQSHMRICPARSSLATTLLNSTSNNKGGSSSTGIPEAIPTTSELIEQALEVSSLAAEQAAESNANAAESNGPPAKKHRLTTAKTRDHPRWNDPASSSVNADDVWLNSVATGPTTAITPASEASLNKKRLEIEEKRLQLEITRDQREERRERLNLEILETQVKREKLLAEKEEYEAKVLLALSRKQLRDQGVSEEEIDRILPVSSPQANNSNTTEATCENDATADQAE</sequence>
<dbReference type="eggNOG" id="ENOG502S1J6">
    <property type="taxonomic scope" value="Eukaryota"/>
</dbReference>
<name>V9F738_PHYNI</name>
<comment type="caution">
    <text evidence="8">The sequence shown here is derived from an EMBL/GenBank/DDBJ whole genome shotgun (WGS) entry which is preliminary data.</text>
</comment>
<dbReference type="HOGENOM" id="CLU_064622_0_0_1"/>
<accession>V9F738</accession>
<dbReference type="EMBL" id="ANIZ01001442">
    <property type="protein sequence ID" value="ETI47340.1"/>
    <property type="molecule type" value="Genomic_DNA"/>
</dbReference>
<feature type="region of interest" description="Disordered" evidence="6">
    <location>
        <begin position="238"/>
        <end position="278"/>
    </location>
</feature>
<evidence type="ECO:0000259" key="7">
    <source>
        <dbReference type="PROSITE" id="PS50808"/>
    </source>
</evidence>
<proteinExistence type="predicted"/>
<feature type="compositionally biased region" description="Polar residues" evidence="6">
    <location>
        <begin position="254"/>
        <end position="267"/>
    </location>
</feature>
<dbReference type="InterPro" id="IPR003656">
    <property type="entry name" value="Znf_BED"/>
</dbReference>